<evidence type="ECO:0000313" key="2">
    <source>
        <dbReference type="Proteomes" id="UP000502894"/>
    </source>
</evidence>
<proteinExistence type="predicted"/>
<dbReference type="RefSeq" id="WP_173236077.1">
    <property type="nucleotide sequence ID" value="NZ_AP022839.1"/>
</dbReference>
<dbReference type="KEGG" id="lant:TUM19329_04540"/>
<sequence length="182" mass="20513">MKKQVSKYYILLLLATMFAAPGVAAYLLYQHPTWIGATKVNKGTLLTPPVPLISMSNKTKWQLVLWSPGACNQSCQKQLDMLARVRLALGRKLYQVDQQLILGDELNSITDKMKSVFQERDFNVVQLSADDMKKLNTISPGTKIFIANPDNYLILSYQSQVNPDDIYKDLKLLLSTTEKKSG</sequence>
<dbReference type="InterPro" id="IPR036249">
    <property type="entry name" value="Thioredoxin-like_sf"/>
</dbReference>
<name>A0A6F8T1J4_9GAMM</name>
<organism evidence="1 2">
    <name type="scientific">Legionella antarctica</name>
    <dbReference type="NCBI Taxonomy" id="2708020"/>
    <lineage>
        <taxon>Bacteria</taxon>
        <taxon>Pseudomonadati</taxon>
        <taxon>Pseudomonadota</taxon>
        <taxon>Gammaproteobacteria</taxon>
        <taxon>Legionellales</taxon>
        <taxon>Legionellaceae</taxon>
        <taxon>Legionella</taxon>
    </lineage>
</organism>
<dbReference type="Proteomes" id="UP000502894">
    <property type="component" value="Chromosome"/>
</dbReference>
<protein>
    <recommendedName>
        <fullName evidence="3">Transmembrane protein</fullName>
    </recommendedName>
</protein>
<reference evidence="1" key="1">
    <citation type="journal article" date="2020" name="Microbiol. Resour. Announc.">
        <title>Complete Genome Sequence of Novel Psychrotolerant Legionella Strain TUM19329, Isolated from Antarctic Lake Sediment.</title>
        <authorList>
            <person name="Shimada S."/>
            <person name="Nakai R."/>
            <person name="Aoki K."/>
            <person name="Shimoeda N."/>
            <person name="Ohno G."/>
            <person name="Miyazaki Y."/>
            <person name="Kudoh S."/>
            <person name="Imura S."/>
            <person name="Watanabe K."/>
            <person name="Ishii Y."/>
            <person name="Tateda K."/>
        </authorList>
    </citation>
    <scope>NUCLEOTIDE SEQUENCE [LARGE SCALE GENOMIC DNA]</scope>
    <source>
        <strain evidence="1">TUM19329</strain>
    </source>
</reference>
<dbReference type="AlphaFoldDB" id="A0A6F8T1J4"/>
<evidence type="ECO:0008006" key="3">
    <source>
        <dbReference type="Google" id="ProtNLM"/>
    </source>
</evidence>
<gene>
    <name evidence="1" type="ORF">TUM19329_04540</name>
</gene>
<dbReference type="EMBL" id="AP022839">
    <property type="protein sequence ID" value="BCA94093.1"/>
    <property type="molecule type" value="Genomic_DNA"/>
</dbReference>
<evidence type="ECO:0000313" key="1">
    <source>
        <dbReference type="EMBL" id="BCA94093.1"/>
    </source>
</evidence>
<accession>A0A6F8T1J4</accession>
<dbReference type="SUPFAM" id="SSF52833">
    <property type="entry name" value="Thioredoxin-like"/>
    <property type="match status" value="1"/>
</dbReference>
<keyword evidence="2" id="KW-1185">Reference proteome</keyword>